<dbReference type="EMBL" id="GL380688">
    <property type="protein sequence ID" value="EGT59641.1"/>
    <property type="molecule type" value="Genomic_DNA"/>
</dbReference>
<dbReference type="OrthoDB" id="10253709at2759"/>
<dbReference type="AlphaFoldDB" id="G0PJF2"/>
<dbReference type="GO" id="GO:0005741">
    <property type="term" value="C:mitochondrial outer membrane"/>
    <property type="evidence" value="ECO:0007669"/>
    <property type="project" value="UniProtKB-SubCell"/>
</dbReference>
<keyword evidence="3" id="KW-0677">Repeat</keyword>
<dbReference type="PANTHER" id="PTHR10780:SF18">
    <property type="entry name" value="LD43650P"/>
    <property type="match status" value="1"/>
</dbReference>
<keyword evidence="2" id="KW-0812">Transmembrane</keyword>
<dbReference type="Gene3D" id="1.50.40.10">
    <property type="entry name" value="Mitochondrial carrier domain"/>
    <property type="match status" value="1"/>
</dbReference>
<dbReference type="InterPro" id="IPR023395">
    <property type="entry name" value="MCP_dom_sf"/>
</dbReference>
<evidence type="ECO:0000256" key="2">
    <source>
        <dbReference type="ARBA" id="ARBA00022692"/>
    </source>
</evidence>
<sequence length="345" mass="37829">MAEGNQQHDALFGLAPEDEKFAKNLIAKLALSSLSMPLTVTRTLIQLGHEPFPLSTGKTLICAGRNAYFLPNAFSYMKQLAATRGYSTLWTGLYSAIVSLSVQAIASHRTQQYIDEYYPEIGGPNVNADKQEDELTDSESFRRVLRNGFRDSVIRVVAVTVFYVRSLVVCLIRQIAQVIGNETKYTTCAQALSVIGKQEGPGGLFSGLAPQILGELLVIWGVHLITHGIQRAILRTEVGDTKQQDENKAKAAKDVHKFIHTAVPFVVNSFGYPYSVVSNVMAVAGSGLAVSFLPYSPSFNSWHGAWDYLRPSGLKRGSRLFLREQVGAVTVGADQQLYASNTYFA</sequence>
<evidence type="ECO:0000256" key="5">
    <source>
        <dbReference type="ARBA" id="ARBA00022989"/>
    </source>
</evidence>
<dbReference type="eggNOG" id="KOG2745">
    <property type="taxonomic scope" value="Eukaryota"/>
</dbReference>
<dbReference type="InParanoid" id="G0PJF2"/>
<dbReference type="Proteomes" id="UP000008068">
    <property type="component" value="Unassembled WGS sequence"/>
</dbReference>
<dbReference type="OMA" id="TSHEMVM"/>
<dbReference type="PANTHER" id="PTHR10780">
    <property type="entry name" value="MITOCHONDRIAL CARRIER HOMOLOG"/>
    <property type="match status" value="1"/>
</dbReference>
<keyword evidence="7" id="KW-0472">Membrane</keyword>
<keyword evidence="5" id="KW-1133">Transmembrane helix</keyword>
<proteinExistence type="predicted"/>
<protein>
    <submittedName>
        <fullName evidence="8">Uncharacterized protein</fullName>
    </submittedName>
</protein>
<reference evidence="9" key="1">
    <citation type="submission" date="2011-07" db="EMBL/GenBank/DDBJ databases">
        <authorList>
            <consortium name="Caenorhabditis brenneri Sequencing and Analysis Consortium"/>
            <person name="Wilson R.K."/>
        </authorList>
    </citation>
    <scope>NUCLEOTIDE SEQUENCE [LARGE SCALE GENOMIC DNA]</scope>
    <source>
        <strain evidence="9">PB2801</strain>
    </source>
</reference>
<dbReference type="SUPFAM" id="SSF103506">
    <property type="entry name" value="Mitochondrial carrier"/>
    <property type="match status" value="1"/>
</dbReference>
<accession>G0PJF2</accession>
<evidence type="ECO:0000256" key="3">
    <source>
        <dbReference type="ARBA" id="ARBA00022737"/>
    </source>
</evidence>
<evidence type="ECO:0000313" key="8">
    <source>
        <dbReference type="EMBL" id="EGT59641.1"/>
    </source>
</evidence>
<gene>
    <name evidence="8" type="ORF">CAEBREN_06477</name>
</gene>
<dbReference type="HOGENOM" id="CLU_058300_2_0_1"/>
<evidence type="ECO:0000256" key="7">
    <source>
        <dbReference type="ARBA" id="ARBA00023136"/>
    </source>
</evidence>
<keyword evidence="9" id="KW-1185">Reference proteome</keyword>
<evidence type="ECO:0000256" key="6">
    <source>
        <dbReference type="ARBA" id="ARBA00023128"/>
    </source>
</evidence>
<organism evidence="9">
    <name type="scientific">Caenorhabditis brenneri</name>
    <name type="common">Nematode worm</name>
    <dbReference type="NCBI Taxonomy" id="135651"/>
    <lineage>
        <taxon>Eukaryota</taxon>
        <taxon>Metazoa</taxon>
        <taxon>Ecdysozoa</taxon>
        <taxon>Nematoda</taxon>
        <taxon>Chromadorea</taxon>
        <taxon>Rhabditida</taxon>
        <taxon>Rhabditina</taxon>
        <taxon>Rhabditomorpha</taxon>
        <taxon>Rhabditoidea</taxon>
        <taxon>Rhabditidae</taxon>
        <taxon>Peloderinae</taxon>
        <taxon>Caenorhabditis</taxon>
    </lineage>
</organism>
<evidence type="ECO:0000256" key="1">
    <source>
        <dbReference type="ARBA" id="ARBA00004374"/>
    </source>
</evidence>
<keyword evidence="4" id="KW-1000">Mitochondrion outer membrane</keyword>
<keyword evidence="6" id="KW-0496">Mitochondrion</keyword>
<dbReference type="STRING" id="135651.G0PJF2"/>
<evidence type="ECO:0000313" key="9">
    <source>
        <dbReference type="Proteomes" id="UP000008068"/>
    </source>
</evidence>
<comment type="subcellular location">
    <subcellularLocation>
        <location evidence="1">Mitochondrion outer membrane</location>
        <topology evidence="1">Multi-pass membrane protein</topology>
    </subcellularLocation>
</comment>
<name>G0PJF2_CAEBE</name>
<evidence type="ECO:0000256" key="4">
    <source>
        <dbReference type="ARBA" id="ARBA00022787"/>
    </source>
</evidence>
<dbReference type="FunCoup" id="G0PJF2">
    <property type="interactions" value="3189"/>
</dbReference>